<proteinExistence type="predicted"/>
<organism evidence="1 2">
    <name type="scientific">Haematococcus lacustris</name>
    <name type="common">Green alga</name>
    <name type="synonym">Haematococcus pluvialis</name>
    <dbReference type="NCBI Taxonomy" id="44745"/>
    <lineage>
        <taxon>Eukaryota</taxon>
        <taxon>Viridiplantae</taxon>
        <taxon>Chlorophyta</taxon>
        <taxon>core chlorophytes</taxon>
        <taxon>Chlorophyceae</taxon>
        <taxon>CS clade</taxon>
        <taxon>Chlamydomonadales</taxon>
        <taxon>Haematococcaceae</taxon>
        <taxon>Haematococcus</taxon>
    </lineage>
</organism>
<dbReference type="Proteomes" id="UP000485058">
    <property type="component" value="Unassembled WGS sequence"/>
</dbReference>
<sequence length="114" mass="12748">MAIESEEKEVEDFLEVLKDHFTRAGGTRTEVQKRAQKEALLKQMGDKATDISEGLLDVATNMQMVENIYLLANHSDVGFVGVNMYCDDQAQLKDLPINQRASQIAEVCGKMIQT</sequence>
<name>A0A6A0A183_HAELA</name>
<dbReference type="EMBL" id="BLLF01002640">
    <property type="protein sequence ID" value="GFH24818.1"/>
    <property type="molecule type" value="Genomic_DNA"/>
</dbReference>
<reference evidence="1 2" key="1">
    <citation type="submission" date="2020-02" db="EMBL/GenBank/DDBJ databases">
        <title>Draft genome sequence of Haematococcus lacustris strain NIES-144.</title>
        <authorList>
            <person name="Morimoto D."/>
            <person name="Nakagawa S."/>
            <person name="Yoshida T."/>
            <person name="Sawayama S."/>
        </authorList>
    </citation>
    <scope>NUCLEOTIDE SEQUENCE [LARGE SCALE GENOMIC DNA]</scope>
    <source>
        <strain evidence="1 2">NIES-144</strain>
    </source>
</reference>
<accession>A0A6A0A183</accession>
<dbReference type="AlphaFoldDB" id="A0A6A0A183"/>
<keyword evidence="2" id="KW-1185">Reference proteome</keyword>
<comment type="caution">
    <text evidence="1">The sequence shown here is derived from an EMBL/GenBank/DDBJ whole genome shotgun (WGS) entry which is preliminary data.</text>
</comment>
<evidence type="ECO:0000313" key="1">
    <source>
        <dbReference type="EMBL" id="GFH24818.1"/>
    </source>
</evidence>
<protein>
    <submittedName>
        <fullName evidence="1">Uncharacterized protein</fullName>
    </submittedName>
</protein>
<gene>
    <name evidence="1" type="ORF">HaLaN_22680</name>
</gene>
<evidence type="ECO:0000313" key="2">
    <source>
        <dbReference type="Proteomes" id="UP000485058"/>
    </source>
</evidence>